<sequence length="445" mass="48527">MTKKTKYIVLGIAVTAIIGAIYLKKSGAIGDSNKGKEVEIATITQRTVTETVSGTGKIQPEIEVKISSEVSGEIIALPVKEGQTVKKGDLLVQVNPKLYTQGLNKSQAGLSNTKAGLSQTDAQFKEAKASYERSKKLYDKGIISRAEWDKSVATYESAQAAKQAAYYNVQSASATVNESKENLGKTAIYAPVDGTISKLGVELGERVLGTQQMAGTEMMRVADLNNMEVEVDVNENDIVKISIGDLAKVEVDAYLKKEFRGIVTSISNSASTALTADQVTNFKVKVRIIKDSYQDLMSGKPASFSPFRPGMTATVDIITTRKENVIAVPISAVVMRTDTSASRKVLMVKDDNSDNSEQEPEVKNEKRYECVFVKMGDKVKLRIVTTGIQDDSYIEVLSGLKKGETIITGPYTTVTKELNPDDAVYVKTKKQIETEKKKENDNKES</sequence>
<dbReference type="Gene3D" id="1.10.287.470">
    <property type="entry name" value="Helix hairpin bin"/>
    <property type="match status" value="1"/>
</dbReference>
<dbReference type="NCBIfam" id="TIGR01730">
    <property type="entry name" value="RND_mfp"/>
    <property type="match status" value="1"/>
</dbReference>
<name>A0A075RHQ1_FLAPS</name>
<dbReference type="PANTHER" id="PTHR30469">
    <property type="entry name" value="MULTIDRUG RESISTANCE PROTEIN MDTA"/>
    <property type="match status" value="1"/>
</dbReference>
<dbReference type="Gene3D" id="2.40.50.100">
    <property type="match status" value="1"/>
</dbReference>
<dbReference type="InterPro" id="IPR058982">
    <property type="entry name" value="Beta-barrel_AprE"/>
</dbReference>
<dbReference type="Gene3D" id="2.40.420.20">
    <property type="match status" value="1"/>
</dbReference>
<dbReference type="Pfam" id="PF25917">
    <property type="entry name" value="BSH_RND"/>
    <property type="match status" value="1"/>
</dbReference>
<organism evidence="5 6">
    <name type="scientific">Flavobacterium psychrophilum</name>
    <dbReference type="NCBI Taxonomy" id="96345"/>
    <lineage>
        <taxon>Bacteria</taxon>
        <taxon>Pseudomonadati</taxon>
        <taxon>Bacteroidota</taxon>
        <taxon>Flavobacteriia</taxon>
        <taxon>Flavobacteriales</taxon>
        <taxon>Flavobacteriaceae</taxon>
        <taxon>Flavobacterium</taxon>
    </lineage>
</organism>
<accession>A0A075RHQ1</accession>
<dbReference type="Proteomes" id="UP000596329">
    <property type="component" value="Chromosome"/>
</dbReference>
<dbReference type="RefSeq" id="WP_011964215.1">
    <property type="nucleotide sequence ID" value="NZ_BJSV01000063.1"/>
</dbReference>
<evidence type="ECO:0000313" key="6">
    <source>
        <dbReference type="Proteomes" id="UP000596329"/>
    </source>
</evidence>
<dbReference type="GeneID" id="66551700"/>
<gene>
    <name evidence="5" type="ORF">H0H26_04970</name>
</gene>
<dbReference type="GO" id="GO:1990281">
    <property type="term" value="C:efflux pump complex"/>
    <property type="evidence" value="ECO:0007669"/>
    <property type="project" value="TreeGrafter"/>
</dbReference>
<dbReference type="KEGG" id="fpv:IA03_10435"/>
<comment type="similarity">
    <text evidence="1">Belongs to the membrane fusion protein (MFP) (TC 8.A.1) family.</text>
</comment>
<dbReference type="InterPro" id="IPR006143">
    <property type="entry name" value="RND_pump_MFP"/>
</dbReference>
<evidence type="ECO:0000259" key="2">
    <source>
        <dbReference type="Pfam" id="PF25917"/>
    </source>
</evidence>
<feature type="domain" description="CzcB-like C-terminal circularly permuted SH3-like" evidence="3">
    <location>
        <begin position="369"/>
        <end position="408"/>
    </location>
</feature>
<feature type="domain" description="AprE-like beta-barrel" evidence="4">
    <location>
        <begin position="228"/>
        <end position="319"/>
    </location>
</feature>
<dbReference type="InterPro" id="IPR058649">
    <property type="entry name" value="CzcB_C"/>
</dbReference>
<evidence type="ECO:0000313" key="5">
    <source>
        <dbReference type="EMBL" id="QRE04942.1"/>
    </source>
</evidence>
<dbReference type="OMA" id="QMAGTEM"/>
<dbReference type="Gene3D" id="2.40.30.170">
    <property type="match status" value="1"/>
</dbReference>
<dbReference type="AlphaFoldDB" id="A0A075RHQ1"/>
<dbReference type="Pfam" id="PF25975">
    <property type="entry name" value="CzcB_C"/>
    <property type="match status" value="1"/>
</dbReference>
<dbReference type="KEGG" id="fpc:FPSM_00671"/>
<proteinExistence type="inferred from homology"/>
<evidence type="ECO:0000256" key="1">
    <source>
        <dbReference type="ARBA" id="ARBA00009477"/>
    </source>
</evidence>
<dbReference type="KEGG" id="fpq:IB65_10655"/>
<protein>
    <submittedName>
        <fullName evidence="5">Efflux RND transporter periplasmic adaptor subunit</fullName>
    </submittedName>
</protein>
<dbReference type="InterPro" id="IPR058625">
    <property type="entry name" value="MdtA-like_BSH"/>
</dbReference>
<dbReference type="EMBL" id="CP059075">
    <property type="protein sequence ID" value="QRE04942.1"/>
    <property type="molecule type" value="Genomic_DNA"/>
</dbReference>
<dbReference type="PANTHER" id="PTHR30469:SF33">
    <property type="entry name" value="SLR1207 PROTEIN"/>
    <property type="match status" value="1"/>
</dbReference>
<dbReference type="Pfam" id="PF26002">
    <property type="entry name" value="Beta-barrel_AprE"/>
    <property type="match status" value="1"/>
</dbReference>
<dbReference type="SUPFAM" id="SSF111369">
    <property type="entry name" value="HlyD-like secretion proteins"/>
    <property type="match status" value="1"/>
</dbReference>
<feature type="domain" description="Multidrug resistance protein MdtA-like barrel-sandwich hybrid" evidence="2">
    <location>
        <begin position="64"/>
        <end position="212"/>
    </location>
</feature>
<dbReference type="KEGG" id="fpw:IA04_10370"/>
<evidence type="ECO:0000259" key="3">
    <source>
        <dbReference type="Pfam" id="PF25975"/>
    </source>
</evidence>
<dbReference type="GO" id="GO:0015562">
    <property type="term" value="F:efflux transmembrane transporter activity"/>
    <property type="evidence" value="ECO:0007669"/>
    <property type="project" value="TreeGrafter"/>
</dbReference>
<reference evidence="5 6" key="1">
    <citation type="submission" date="2020-07" db="EMBL/GenBank/DDBJ databases">
        <title>Genomic characterization of Flavobacterium psychrophilum strains.</title>
        <authorList>
            <person name="Castillo D."/>
            <person name="Jorgensen J."/>
            <person name="Middelboe M."/>
        </authorList>
    </citation>
    <scope>NUCLEOTIDE SEQUENCE [LARGE SCALE GENOMIC DNA]</scope>
    <source>
        <strain evidence="5 6">FPS-R7</strain>
    </source>
</reference>
<dbReference type="KEGG" id="fpk:IA06_10375"/>
<evidence type="ECO:0000259" key="4">
    <source>
        <dbReference type="Pfam" id="PF26002"/>
    </source>
</evidence>